<organism evidence="1">
    <name type="scientific">Arundo donax</name>
    <name type="common">Giant reed</name>
    <name type="synonym">Donax arundinaceus</name>
    <dbReference type="NCBI Taxonomy" id="35708"/>
    <lineage>
        <taxon>Eukaryota</taxon>
        <taxon>Viridiplantae</taxon>
        <taxon>Streptophyta</taxon>
        <taxon>Embryophyta</taxon>
        <taxon>Tracheophyta</taxon>
        <taxon>Spermatophyta</taxon>
        <taxon>Magnoliopsida</taxon>
        <taxon>Liliopsida</taxon>
        <taxon>Poales</taxon>
        <taxon>Poaceae</taxon>
        <taxon>PACMAD clade</taxon>
        <taxon>Arundinoideae</taxon>
        <taxon>Arundineae</taxon>
        <taxon>Arundo</taxon>
    </lineage>
</organism>
<reference evidence="1" key="1">
    <citation type="submission" date="2014-09" db="EMBL/GenBank/DDBJ databases">
        <authorList>
            <person name="Magalhaes I.L.F."/>
            <person name="Oliveira U."/>
            <person name="Santos F.R."/>
            <person name="Vidigal T.H.D.A."/>
            <person name="Brescovit A.D."/>
            <person name="Santos A.J."/>
        </authorList>
    </citation>
    <scope>NUCLEOTIDE SEQUENCE</scope>
    <source>
        <tissue evidence="1">Shoot tissue taken approximately 20 cm above the soil surface</tissue>
    </source>
</reference>
<evidence type="ECO:0000313" key="1">
    <source>
        <dbReference type="EMBL" id="JAD31820.1"/>
    </source>
</evidence>
<reference evidence="1" key="2">
    <citation type="journal article" date="2015" name="Data Brief">
        <title>Shoot transcriptome of the giant reed, Arundo donax.</title>
        <authorList>
            <person name="Barrero R.A."/>
            <person name="Guerrero F.D."/>
            <person name="Moolhuijzen P."/>
            <person name="Goolsby J.A."/>
            <person name="Tidwell J."/>
            <person name="Bellgard S.E."/>
            <person name="Bellgard M.I."/>
        </authorList>
    </citation>
    <scope>NUCLEOTIDE SEQUENCE</scope>
    <source>
        <tissue evidence="1">Shoot tissue taken approximately 20 cm above the soil surface</tissue>
    </source>
</reference>
<sequence>MALRFLFRAAGVSLCISLTLTGEMYSNNSLSIL</sequence>
<accession>A0A0A8Z500</accession>
<dbReference type="EMBL" id="GBRH01266075">
    <property type="protein sequence ID" value="JAD31820.1"/>
    <property type="molecule type" value="Transcribed_RNA"/>
</dbReference>
<proteinExistence type="predicted"/>
<name>A0A0A8Z500_ARUDO</name>
<dbReference type="AlphaFoldDB" id="A0A0A8Z500"/>
<protein>
    <submittedName>
        <fullName evidence="1">Uncharacterized protein</fullName>
    </submittedName>
</protein>